<evidence type="ECO:0000313" key="22">
    <source>
        <dbReference type="Proteomes" id="UP000694562"/>
    </source>
</evidence>
<feature type="compositionally biased region" description="Basic and acidic residues" evidence="19">
    <location>
        <begin position="558"/>
        <end position="593"/>
    </location>
</feature>
<evidence type="ECO:0000256" key="8">
    <source>
        <dbReference type="ARBA" id="ARBA00022701"/>
    </source>
</evidence>
<evidence type="ECO:0000256" key="17">
    <source>
        <dbReference type="PROSITE-ProRule" id="PRU00283"/>
    </source>
</evidence>
<dbReference type="InterPro" id="IPR056532">
    <property type="entry name" value="KIF21A/B_hel_2"/>
</dbReference>
<dbReference type="PROSITE" id="PS00678">
    <property type="entry name" value="WD_REPEATS_1"/>
    <property type="match status" value="1"/>
</dbReference>
<evidence type="ECO:0000256" key="15">
    <source>
        <dbReference type="ARBA" id="ARBA00023273"/>
    </source>
</evidence>
<dbReference type="CDD" id="cd01372">
    <property type="entry name" value="KISc_KIF4"/>
    <property type="match status" value="1"/>
</dbReference>
<dbReference type="GO" id="GO:0003777">
    <property type="term" value="F:microtubule motor activity"/>
    <property type="evidence" value="ECO:0007669"/>
    <property type="project" value="InterPro"/>
</dbReference>
<dbReference type="OMA" id="QVAHTDV"/>
<evidence type="ECO:0000256" key="3">
    <source>
        <dbReference type="ARBA" id="ARBA00004489"/>
    </source>
</evidence>
<evidence type="ECO:0000256" key="16">
    <source>
        <dbReference type="PROSITE-ProRule" id="PRU00221"/>
    </source>
</evidence>
<evidence type="ECO:0000256" key="19">
    <source>
        <dbReference type="SAM" id="MobiDB-lite"/>
    </source>
</evidence>
<evidence type="ECO:0000256" key="12">
    <source>
        <dbReference type="ARBA" id="ARBA00023054"/>
    </source>
</evidence>
<dbReference type="GO" id="GO:0007018">
    <property type="term" value="P:microtubule-based movement"/>
    <property type="evidence" value="ECO:0007669"/>
    <property type="project" value="InterPro"/>
</dbReference>
<keyword evidence="22" id="KW-1185">Reference proteome</keyword>
<evidence type="ECO:0000256" key="4">
    <source>
        <dbReference type="ARBA" id="ARBA00004624"/>
    </source>
</evidence>
<dbReference type="OrthoDB" id="3176171at2759"/>
<accession>A0A8C4XJN6</accession>
<reference evidence="21" key="1">
    <citation type="submission" date="2025-08" db="UniProtKB">
        <authorList>
            <consortium name="Ensembl"/>
        </authorList>
    </citation>
    <scope>IDENTIFICATION</scope>
</reference>
<dbReference type="Pfam" id="PF25764">
    <property type="entry name" value="KIF21A_4th"/>
    <property type="match status" value="1"/>
</dbReference>
<comment type="subcellular location">
    <subcellularLocation>
        <location evidence="3">Cell projection</location>
        <location evidence="3">Axon</location>
    </subcellularLocation>
    <subcellularLocation>
        <location evidence="2">Cell projection</location>
        <location evidence="2">Dendrite</location>
    </subcellularLocation>
    <subcellularLocation>
        <location evidence="4">Cell projection</location>
        <location evidence="4">Growth cone</location>
    </subcellularLocation>
    <subcellularLocation>
        <location evidence="1">Cytoplasm</location>
        <location evidence="1">Cytoskeleton</location>
    </subcellularLocation>
</comment>
<dbReference type="InterPro" id="IPR015943">
    <property type="entry name" value="WD40/YVTN_repeat-like_dom_sf"/>
</dbReference>
<sequence length="1645" mass="184524">MPLMRISNSSSCLFQNRIRPQLAKEKIEGCHICTSVTPGEPQVFLGKDKAFTFDYVFNIDSQQEEIYIQCIEKLIEGCFEGYNATVFAYGQTGAGKTYTMGTGFDVNITEEEQGIISRAVKHLFRCIEEKKQAAIKQGLPSPDFKVNAQFLELYNEEILDLFDTTRDIDAKNKKSNIKIHEDSAGGIYTVGVTTRTVNGESEMMQCLKLGALSRTTASTQMNVQSSRSHAIFTIHLCQTRVCPDNTTDNRIISESSEMNEFETLTAKFHFVDLAGSERLKRTGATGERAKEGISINCGLLALGNVISALGDKSKKATHVPYRDSKLTRLLQDSLGGNSQTLMIACVSPSDRDFMETLNTLKYANRARNIKNKVVVNQDRASQQINALRSEIARLQMELMEYKTGKRIIDEEGVESINDMFHENAMLQTENNNLRVRIKAMQETIDALRARITQLMSDQANQVLARAGEGNEEISNMIHNYIKEIEDLRAKLLESEAVNENLRRNLSRASTRSTYFGGPSAFSASMLSSEKETMEILDIAKKDLEKLKKKERKKKKRLQKLEESSQEERSVKEDNTDNEQEKRDEKGTSERENNELEAEETQEVSEHEDDEEEDDEDEDDMEVVESSDESDSDSDEKENYQADLANITCEIAIKQKLIDELENSQRRLQTLKKQYEEKLMMLQHKIRDTQLERDQVLQNLGSVETYSEEKAKKIKSEYEKKLQAMNKELQRLQTAQKEHARLLKNQSQYEKQLKKLQQEVTEMKKTKVRLMKQMKEEQEKARMTESRRNREIAQLKKEQRKREHQLKLLEAQKRNQEVILRRKTEEVTALRRQVRPLSDKVAGKVSRKLSLPEHPMQEASSSSSVEHDGSRTAAQQKMRIPVARVQALSVTATNGTGKKYQRKAVTSRVYSSKAARMKWQLLERRVTDIIMQRMTISNMEADMNRLLTQREELTKRREKLSKKREKLIKDGGGSEADRNVQNINEEMESLTANIDYINDSISDCQANIMQMEEAKEEGETLDVTAVINACTLTEARYLLDHFLTMGINKGLQAAQKEAQIKVLEGRLKQTEITSATQNQLLFHMLKEKAELNPELDALLGHALQENLEDSTDEDAPLHSPGTEGSCSLVFICLQARRRTTTQMELLYADSSDLVSDISAADSTLAGPLASVAETQESGMAADTNDTSARDREFISPPSGLPSKIGSISRQPSLSEKKMPEPSPLAKRKAYEKTMEKTKAKEQKLSDSGAPEASLSPPTSPPSRPRNEMNVFSLADESLSPQPGNYKVRSSYQGIINPFPASKCIRSSPLQCIYTAEGHTKAVLCVDATDDLLFTGSKDRTCKVWNLVTGQEIMSLGGHPNNVVSIKYCNYTSLVFTVSTSYIKVWDIRDSAKCIRTLTSSGQAMPGDVCSGSTNRTVAIPAGENQINQIALNPTGTFLYAAAGNSVRMWDLKRFQSTGKLTGHQGPVMCLTVDRISNGQDLIVTGSKDHYIKMFDVTEGALGSVSPTHNFEPPHYDGIEALAIMGDNLFSGSRDNGIKKWDLTQKDLLQQVPNAHKDWVCALGLLPSAPVLLSGCRGGTLKLWNVDTFAPIGEMKGHDSPINAICTNSSQIFTAADDRTVRIWKARNVIDGQILDTGDASEDLASN</sequence>
<keyword evidence="14" id="KW-0206">Cytoskeleton</keyword>
<dbReference type="GO" id="GO:0005875">
    <property type="term" value="C:microtubule associated complex"/>
    <property type="evidence" value="ECO:0007669"/>
    <property type="project" value="TreeGrafter"/>
</dbReference>
<keyword evidence="6" id="KW-0597">Phosphoprotein</keyword>
<keyword evidence="11 17" id="KW-0067">ATP-binding</keyword>
<proteinExistence type="inferred from homology"/>
<dbReference type="Proteomes" id="UP000694562">
    <property type="component" value="Unplaced"/>
</dbReference>
<dbReference type="InterPro" id="IPR019775">
    <property type="entry name" value="WD40_repeat_CS"/>
</dbReference>
<dbReference type="PROSITE" id="PS50082">
    <property type="entry name" value="WD_REPEATS_2"/>
    <property type="match status" value="3"/>
</dbReference>
<feature type="coiled-coil region" evidence="18">
    <location>
        <begin position="643"/>
        <end position="825"/>
    </location>
</feature>
<dbReference type="GO" id="GO:0005524">
    <property type="term" value="F:ATP binding"/>
    <property type="evidence" value="ECO:0007669"/>
    <property type="project" value="UniProtKB-UniRule"/>
</dbReference>
<dbReference type="Pfam" id="PF00225">
    <property type="entry name" value="Kinesin"/>
    <property type="match status" value="1"/>
</dbReference>
<organism evidence="21 22">
    <name type="scientific">Falco tinnunculus</name>
    <name type="common">Common kestrel</name>
    <dbReference type="NCBI Taxonomy" id="100819"/>
    <lineage>
        <taxon>Eukaryota</taxon>
        <taxon>Metazoa</taxon>
        <taxon>Chordata</taxon>
        <taxon>Craniata</taxon>
        <taxon>Vertebrata</taxon>
        <taxon>Euteleostomi</taxon>
        <taxon>Archelosauria</taxon>
        <taxon>Archosauria</taxon>
        <taxon>Dinosauria</taxon>
        <taxon>Saurischia</taxon>
        <taxon>Theropoda</taxon>
        <taxon>Coelurosauria</taxon>
        <taxon>Aves</taxon>
        <taxon>Neognathae</taxon>
        <taxon>Neoaves</taxon>
        <taxon>Telluraves</taxon>
        <taxon>Australaves</taxon>
        <taxon>Falconiformes</taxon>
        <taxon>Falconidae</taxon>
        <taxon>Falco</taxon>
    </lineage>
</organism>
<dbReference type="Gene3D" id="3.40.850.10">
    <property type="entry name" value="Kinesin motor domain"/>
    <property type="match status" value="1"/>
</dbReference>
<dbReference type="Ensembl" id="ENSFTIT00000002824.1">
    <property type="protein sequence ID" value="ENSFTIP00000002699.1"/>
    <property type="gene ID" value="ENSFTIG00000001122.1"/>
</dbReference>
<dbReference type="InterPro" id="IPR036322">
    <property type="entry name" value="WD40_repeat_dom_sf"/>
</dbReference>
<keyword evidence="15" id="KW-0966">Cell projection</keyword>
<dbReference type="GO" id="GO:0030425">
    <property type="term" value="C:dendrite"/>
    <property type="evidence" value="ECO:0007669"/>
    <property type="project" value="UniProtKB-SubCell"/>
</dbReference>
<reference evidence="21" key="2">
    <citation type="submission" date="2025-09" db="UniProtKB">
        <authorList>
            <consortium name="Ensembl"/>
        </authorList>
    </citation>
    <scope>IDENTIFICATION</scope>
</reference>
<dbReference type="PROSITE" id="PS00411">
    <property type="entry name" value="KINESIN_MOTOR_1"/>
    <property type="match status" value="1"/>
</dbReference>
<feature type="compositionally biased region" description="Basic residues" evidence="19">
    <location>
        <begin position="956"/>
        <end position="965"/>
    </location>
</feature>
<dbReference type="Pfam" id="PF23203">
    <property type="entry name" value="KIF21A"/>
    <property type="match status" value="1"/>
</dbReference>
<keyword evidence="5" id="KW-0963">Cytoplasm</keyword>
<feature type="repeat" description="WD" evidence="16">
    <location>
        <begin position="1551"/>
        <end position="1586"/>
    </location>
</feature>
<feature type="region of interest" description="Disordered" evidence="19">
    <location>
        <begin position="840"/>
        <end position="876"/>
    </location>
</feature>
<keyword evidence="10 17" id="KW-0547">Nucleotide-binding</keyword>
<feature type="region of interest" description="Disordered" evidence="19">
    <location>
        <begin position="956"/>
        <end position="976"/>
    </location>
</feature>
<dbReference type="PRINTS" id="PR00380">
    <property type="entry name" value="KINESINHEAVY"/>
</dbReference>
<evidence type="ECO:0000256" key="14">
    <source>
        <dbReference type="ARBA" id="ARBA00023212"/>
    </source>
</evidence>
<dbReference type="PROSITE" id="PS50294">
    <property type="entry name" value="WD_REPEATS_REGION"/>
    <property type="match status" value="2"/>
</dbReference>
<dbReference type="FunFam" id="2.130.10.10:FF:000158">
    <property type="entry name" value="Kinesin family member 21A"/>
    <property type="match status" value="1"/>
</dbReference>
<evidence type="ECO:0000313" key="21">
    <source>
        <dbReference type="Ensembl" id="ENSFTIP00000002699.1"/>
    </source>
</evidence>
<dbReference type="FunFam" id="3.40.850.10:FF:000011">
    <property type="entry name" value="Kinesin family member 21A"/>
    <property type="match status" value="1"/>
</dbReference>
<evidence type="ECO:0000256" key="10">
    <source>
        <dbReference type="ARBA" id="ARBA00022741"/>
    </source>
</evidence>
<dbReference type="GO" id="GO:0008017">
    <property type="term" value="F:microtubule binding"/>
    <property type="evidence" value="ECO:0007669"/>
    <property type="project" value="InterPro"/>
</dbReference>
<dbReference type="PANTHER" id="PTHR47969">
    <property type="entry name" value="CHROMOSOME-ASSOCIATED KINESIN KIF4A-RELATED"/>
    <property type="match status" value="1"/>
</dbReference>
<dbReference type="SUPFAM" id="SSF52540">
    <property type="entry name" value="P-loop containing nucleoside triphosphate hydrolases"/>
    <property type="match status" value="1"/>
</dbReference>
<evidence type="ECO:0000256" key="1">
    <source>
        <dbReference type="ARBA" id="ARBA00004245"/>
    </source>
</evidence>
<dbReference type="InterPro" id="IPR027417">
    <property type="entry name" value="P-loop_NTPase"/>
</dbReference>
<feature type="compositionally biased region" description="Acidic residues" evidence="19">
    <location>
        <begin position="594"/>
        <end position="635"/>
    </location>
</feature>
<evidence type="ECO:0000256" key="13">
    <source>
        <dbReference type="ARBA" id="ARBA00023175"/>
    </source>
</evidence>
<keyword evidence="12 18" id="KW-0175">Coiled coil</keyword>
<keyword evidence="13 17" id="KW-0505">Motor protein</keyword>
<evidence type="ECO:0000256" key="11">
    <source>
        <dbReference type="ARBA" id="ARBA00022840"/>
    </source>
</evidence>
<feature type="region of interest" description="Disordered" evidence="19">
    <location>
        <begin position="1170"/>
        <end position="1266"/>
    </location>
</feature>
<dbReference type="Gene3D" id="2.130.10.10">
    <property type="entry name" value="YVTN repeat-like/Quinoprotein amine dehydrogenase"/>
    <property type="match status" value="3"/>
</dbReference>
<feature type="binding site" evidence="17">
    <location>
        <begin position="90"/>
        <end position="97"/>
    </location>
    <ligand>
        <name>ATP</name>
        <dbReference type="ChEBI" id="CHEBI:30616"/>
    </ligand>
</feature>
<feature type="repeat" description="WD" evidence="16">
    <location>
        <begin position="1593"/>
        <end position="1626"/>
    </location>
</feature>
<dbReference type="Pfam" id="PF00400">
    <property type="entry name" value="WD40"/>
    <property type="match status" value="6"/>
</dbReference>
<feature type="region of interest" description="Disordered" evidence="19">
    <location>
        <begin position="551"/>
        <end position="637"/>
    </location>
</feature>
<feature type="repeat" description="WD" evidence="16">
    <location>
        <begin position="1314"/>
        <end position="1353"/>
    </location>
</feature>
<keyword evidence="7 16" id="KW-0853">WD repeat</keyword>
<dbReference type="SUPFAM" id="SSF50978">
    <property type="entry name" value="WD40 repeat-like"/>
    <property type="match status" value="1"/>
</dbReference>
<dbReference type="PANTHER" id="PTHR47969:SF31">
    <property type="entry name" value="KINESIN FAMILY MEMBER 21A"/>
    <property type="match status" value="1"/>
</dbReference>
<evidence type="ECO:0000256" key="18">
    <source>
        <dbReference type="SAM" id="Coils"/>
    </source>
</evidence>
<dbReference type="CDD" id="cd00200">
    <property type="entry name" value="WD40"/>
    <property type="match status" value="1"/>
</dbReference>
<dbReference type="Pfam" id="PF23204">
    <property type="entry name" value="KIF21A_2nd"/>
    <property type="match status" value="1"/>
</dbReference>
<evidence type="ECO:0000256" key="7">
    <source>
        <dbReference type="ARBA" id="ARBA00022574"/>
    </source>
</evidence>
<dbReference type="InterPro" id="IPR056533">
    <property type="entry name" value="KIF21A/B_hel_1"/>
</dbReference>
<evidence type="ECO:0000256" key="5">
    <source>
        <dbReference type="ARBA" id="ARBA00022490"/>
    </source>
</evidence>
<comment type="similarity">
    <text evidence="17">Belongs to the TRAFAC class myosin-kinesin ATPase superfamily. Kinesin family.</text>
</comment>
<dbReference type="FunFam" id="2.130.10.10:FF:000104">
    <property type="entry name" value="Kinesin family member 21A"/>
    <property type="match status" value="1"/>
</dbReference>
<dbReference type="GO" id="GO:0051231">
    <property type="term" value="P:spindle elongation"/>
    <property type="evidence" value="ECO:0007669"/>
    <property type="project" value="TreeGrafter"/>
</dbReference>
<dbReference type="InterPro" id="IPR001752">
    <property type="entry name" value="Kinesin_motor_dom"/>
</dbReference>
<evidence type="ECO:0000256" key="9">
    <source>
        <dbReference type="ARBA" id="ARBA00022737"/>
    </source>
</evidence>
<dbReference type="PROSITE" id="PS50067">
    <property type="entry name" value="KINESIN_MOTOR_2"/>
    <property type="match status" value="1"/>
</dbReference>
<protein>
    <submittedName>
        <fullName evidence="21">Kinesin family member 21A</fullName>
    </submittedName>
</protein>
<evidence type="ECO:0000256" key="2">
    <source>
        <dbReference type="ARBA" id="ARBA00004279"/>
    </source>
</evidence>
<evidence type="ECO:0000256" key="6">
    <source>
        <dbReference type="ARBA" id="ARBA00022553"/>
    </source>
</evidence>
<dbReference type="SMART" id="SM00320">
    <property type="entry name" value="WD40"/>
    <property type="match status" value="7"/>
</dbReference>
<feature type="domain" description="Kinesin motor" evidence="20">
    <location>
        <begin position="1"/>
        <end position="369"/>
    </location>
</feature>
<keyword evidence="9" id="KW-0677">Repeat</keyword>
<dbReference type="InterPro" id="IPR019821">
    <property type="entry name" value="Kinesin_motor_CS"/>
</dbReference>
<dbReference type="GO" id="GO:0030426">
    <property type="term" value="C:growth cone"/>
    <property type="evidence" value="ECO:0007669"/>
    <property type="project" value="UniProtKB-SubCell"/>
</dbReference>
<keyword evidence="8" id="KW-0493">Microtubule</keyword>
<feature type="compositionally biased region" description="Basic and acidic residues" evidence="19">
    <location>
        <begin position="1227"/>
        <end position="1243"/>
    </location>
</feature>
<dbReference type="GO" id="GO:0007052">
    <property type="term" value="P:mitotic spindle organization"/>
    <property type="evidence" value="ECO:0007669"/>
    <property type="project" value="TreeGrafter"/>
</dbReference>
<dbReference type="InterPro" id="IPR027640">
    <property type="entry name" value="Kinesin-like_fam"/>
</dbReference>
<dbReference type="GO" id="GO:0005874">
    <property type="term" value="C:microtubule"/>
    <property type="evidence" value="ECO:0007669"/>
    <property type="project" value="UniProtKB-KW"/>
</dbReference>
<dbReference type="CDD" id="cd22263">
    <property type="entry name" value="Rcc_KIF21A"/>
    <property type="match status" value="1"/>
</dbReference>
<dbReference type="SMART" id="SM00129">
    <property type="entry name" value="KISc"/>
    <property type="match status" value="1"/>
</dbReference>
<dbReference type="SUPFAM" id="SSF46579">
    <property type="entry name" value="Prefoldin"/>
    <property type="match status" value="1"/>
</dbReference>
<evidence type="ECO:0000259" key="20">
    <source>
        <dbReference type="PROSITE" id="PS50067"/>
    </source>
</evidence>
<dbReference type="InterPro" id="IPR001680">
    <property type="entry name" value="WD40_rpt"/>
</dbReference>
<name>A0A8C4XJN6_FALTI</name>
<dbReference type="InterPro" id="IPR036961">
    <property type="entry name" value="Kinesin_motor_dom_sf"/>
</dbReference>